<evidence type="ECO:0000256" key="1">
    <source>
        <dbReference type="ARBA" id="ARBA00022475"/>
    </source>
</evidence>
<dbReference type="EMBL" id="DQWQ01000136">
    <property type="protein sequence ID" value="HDD35762.1"/>
    <property type="molecule type" value="Genomic_DNA"/>
</dbReference>
<proteinExistence type="predicted"/>
<dbReference type="Gene3D" id="3.30.420.40">
    <property type="match status" value="1"/>
</dbReference>
<keyword evidence="1" id="KW-1003">Cell membrane</keyword>
<gene>
    <name evidence="6" type="primary">ftsA</name>
    <name evidence="6" type="ORF">ENF30_03060</name>
</gene>
<keyword evidence="2 6" id="KW-0132">Cell division</keyword>
<dbReference type="GO" id="GO:0051301">
    <property type="term" value="P:cell division"/>
    <property type="evidence" value="ECO:0007669"/>
    <property type="project" value="UniProtKB-KW"/>
</dbReference>
<dbReference type="GO" id="GO:0032153">
    <property type="term" value="C:cell division site"/>
    <property type="evidence" value="ECO:0007669"/>
    <property type="project" value="TreeGrafter"/>
</dbReference>
<organism evidence="6">
    <name type="scientific">Desulfofervidus auxilii</name>
    <dbReference type="NCBI Taxonomy" id="1621989"/>
    <lineage>
        <taxon>Bacteria</taxon>
        <taxon>Pseudomonadati</taxon>
        <taxon>Thermodesulfobacteriota</taxon>
        <taxon>Candidatus Desulfofervidia</taxon>
        <taxon>Candidatus Desulfofervidales</taxon>
        <taxon>Candidatus Desulfofervidaceae</taxon>
        <taxon>Candidatus Desulfofervidus</taxon>
    </lineage>
</organism>
<feature type="non-terminal residue" evidence="6">
    <location>
        <position position="1"/>
    </location>
</feature>
<dbReference type="InterPro" id="IPR050696">
    <property type="entry name" value="FtsA/MreB"/>
</dbReference>
<evidence type="ECO:0000313" key="6">
    <source>
        <dbReference type="EMBL" id="HDD35762.1"/>
    </source>
</evidence>
<dbReference type="Pfam" id="PF14450">
    <property type="entry name" value="FtsA"/>
    <property type="match status" value="1"/>
</dbReference>
<dbReference type="AlphaFoldDB" id="A0A7V0NF03"/>
<dbReference type="NCBIfam" id="TIGR01174">
    <property type="entry name" value="ftsA"/>
    <property type="match status" value="1"/>
</dbReference>
<accession>A0A7V0NF03</accession>
<dbReference type="CDD" id="cd24048">
    <property type="entry name" value="ASKHA_NBD_FtsA"/>
    <property type="match status" value="1"/>
</dbReference>
<keyword evidence="3" id="KW-0472">Membrane</keyword>
<dbReference type="InterPro" id="IPR020823">
    <property type="entry name" value="Cell_div_FtsA"/>
</dbReference>
<name>A0A7V0NF03_DESA2</name>
<evidence type="ECO:0000256" key="3">
    <source>
        <dbReference type="ARBA" id="ARBA00023136"/>
    </source>
</evidence>
<evidence type="ECO:0000259" key="5">
    <source>
        <dbReference type="SMART" id="SM00842"/>
    </source>
</evidence>
<sequence length="329" mass="35939">SQRKIKEIFVNIGGYHIFVKNTHGAVAISRADQKVSQEDIERVIENSRSITLPFNKEVLEVIPKEFIIDGEKGIKDPLNLKGIKLEVESLAICAFSPYVKNLIDAVLKADLEIAEIIPSPLAASLAILTPQQKELGVALVDIGAGSTSIAVFEEGSLLHLAILPVGSSHISNDIAIALQTEIEIAEKIKLKFGEYIFKKSRKKEKIEIGPNKTFVFPLNKMAKAGRARISEIFALIKKELKKISKADSLPAGIVLVGGGANLPGIVDFAKKELALPVKKASPKGFINLKTDPSLAVLCGLVLKGFAEEFQSERGQFLQRLKKIFRIFLP</sequence>
<protein>
    <submittedName>
        <fullName evidence="6">Cell division protein FtsA</fullName>
    </submittedName>
</protein>
<evidence type="ECO:0000256" key="4">
    <source>
        <dbReference type="ARBA" id="ARBA00023306"/>
    </source>
</evidence>
<dbReference type="Gene3D" id="3.30.1490.110">
    <property type="match status" value="1"/>
</dbReference>
<dbReference type="Pfam" id="PF02491">
    <property type="entry name" value="SHS2_FTSA"/>
    <property type="match status" value="1"/>
</dbReference>
<feature type="domain" description="SHS2" evidence="5">
    <location>
        <begin position="1"/>
        <end position="127"/>
    </location>
</feature>
<dbReference type="InterPro" id="IPR043129">
    <property type="entry name" value="ATPase_NBD"/>
</dbReference>
<dbReference type="PANTHER" id="PTHR32432:SF4">
    <property type="entry name" value="CELL DIVISION PROTEIN FTSA"/>
    <property type="match status" value="1"/>
</dbReference>
<comment type="caution">
    <text evidence="6">The sequence shown here is derived from an EMBL/GenBank/DDBJ whole genome shotgun (WGS) entry which is preliminary data.</text>
</comment>
<dbReference type="Proteomes" id="UP000885706">
    <property type="component" value="Unassembled WGS sequence"/>
</dbReference>
<keyword evidence="4" id="KW-0131">Cell cycle</keyword>
<dbReference type="InterPro" id="IPR003494">
    <property type="entry name" value="SHS2_FtsA"/>
</dbReference>
<evidence type="ECO:0000256" key="2">
    <source>
        <dbReference type="ARBA" id="ARBA00022618"/>
    </source>
</evidence>
<dbReference type="SMART" id="SM00842">
    <property type="entry name" value="FtsA"/>
    <property type="match status" value="1"/>
</dbReference>
<dbReference type="SUPFAM" id="SSF53067">
    <property type="entry name" value="Actin-like ATPase domain"/>
    <property type="match status" value="2"/>
</dbReference>
<reference evidence="6" key="1">
    <citation type="journal article" date="2020" name="mSystems">
        <title>Genome- and Community-Level Interaction Insights into Carbon Utilization and Element Cycling Functions of Hydrothermarchaeota in Hydrothermal Sediment.</title>
        <authorList>
            <person name="Zhou Z."/>
            <person name="Liu Y."/>
            <person name="Xu W."/>
            <person name="Pan J."/>
            <person name="Luo Z.H."/>
            <person name="Li M."/>
        </authorList>
    </citation>
    <scope>NUCLEOTIDE SEQUENCE [LARGE SCALE GENOMIC DNA]</scope>
    <source>
        <strain evidence="6">HyVt-113</strain>
    </source>
</reference>
<dbReference type="GO" id="GO:0009898">
    <property type="term" value="C:cytoplasmic side of plasma membrane"/>
    <property type="evidence" value="ECO:0007669"/>
    <property type="project" value="TreeGrafter"/>
</dbReference>
<dbReference type="PANTHER" id="PTHR32432">
    <property type="entry name" value="CELL DIVISION PROTEIN FTSA-RELATED"/>
    <property type="match status" value="1"/>
</dbReference>